<feature type="active site" description="Charge relay system" evidence="8">
    <location>
        <position position="202"/>
    </location>
</feature>
<feature type="binding site" evidence="9">
    <location>
        <begin position="56"/>
        <end position="58"/>
    </location>
    <ligand>
        <name>L-glutamine</name>
        <dbReference type="ChEBI" id="CHEBI:58359"/>
    </ligand>
</feature>
<comment type="similarity">
    <text evidence="1">Belongs to the glutaminase PdxT/SNO family.</text>
</comment>
<dbReference type="Gene3D" id="3.40.50.880">
    <property type="match status" value="1"/>
</dbReference>
<organism evidence="10 11">
    <name type="scientific">Chytriomyces confervae</name>
    <dbReference type="NCBI Taxonomy" id="246404"/>
    <lineage>
        <taxon>Eukaryota</taxon>
        <taxon>Fungi</taxon>
        <taxon>Fungi incertae sedis</taxon>
        <taxon>Chytridiomycota</taxon>
        <taxon>Chytridiomycota incertae sedis</taxon>
        <taxon>Chytridiomycetes</taxon>
        <taxon>Chytridiales</taxon>
        <taxon>Chytriomycetaceae</taxon>
        <taxon>Chytriomyces</taxon>
    </lineage>
</organism>
<dbReference type="FunFam" id="3.40.50.880:FF:000010">
    <property type="entry name" value="uncharacterized protein LOC100176842 isoform X2"/>
    <property type="match status" value="1"/>
</dbReference>
<feature type="active site" description="Charge relay system" evidence="8">
    <location>
        <position position="200"/>
    </location>
</feature>
<comment type="caution">
    <text evidence="10">The sequence shown here is derived from an EMBL/GenBank/DDBJ whole genome shotgun (WGS) entry which is preliminary data.</text>
</comment>
<evidence type="ECO:0000313" key="10">
    <source>
        <dbReference type="EMBL" id="TPX74458.1"/>
    </source>
</evidence>
<proteinExistence type="inferred from homology"/>
<dbReference type="CDD" id="cd01749">
    <property type="entry name" value="GATase1_PB"/>
    <property type="match status" value="1"/>
</dbReference>
<dbReference type="InterPro" id="IPR021196">
    <property type="entry name" value="PdxT/SNO_CS"/>
</dbReference>
<dbReference type="OrthoDB" id="2039at2759"/>
<evidence type="ECO:0000256" key="6">
    <source>
        <dbReference type="ARBA" id="ARBA00023239"/>
    </source>
</evidence>
<feature type="active site" description="Nucleophile" evidence="8">
    <location>
        <position position="89"/>
    </location>
</feature>
<dbReference type="PROSITE" id="PS51130">
    <property type="entry name" value="PDXT_SNO_2"/>
    <property type="match status" value="1"/>
</dbReference>
<evidence type="ECO:0000256" key="2">
    <source>
        <dbReference type="ARBA" id="ARBA00012918"/>
    </source>
</evidence>
<name>A0A507FGK1_9FUNG</name>
<reference evidence="10 11" key="1">
    <citation type="journal article" date="2019" name="Sci. Rep.">
        <title>Comparative genomics of chytrid fungi reveal insights into the obligate biotrophic and pathogenic lifestyle of Synchytrium endobioticum.</title>
        <authorList>
            <person name="van de Vossenberg B.T.L.H."/>
            <person name="Warris S."/>
            <person name="Nguyen H.D.T."/>
            <person name="van Gent-Pelzer M.P.E."/>
            <person name="Joly D.L."/>
            <person name="van de Geest H.C."/>
            <person name="Bonants P.J.M."/>
            <person name="Smith D.S."/>
            <person name="Levesque C.A."/>
            <person name="van der Lee T.A.J."/>
        </authorList>
    </citation>
    <scope>NUCLEOTIDE SEQUENCE [LARGE SCALE GENOMIC DNA]</scope>
    <source>
        <strain evidence="10 11">CBS 675.73</strain>
    </source>
</reference>
<dbReference type="GO" id="GO:1903600">
    <property type="term" value="C:glutaminase complex"/>
    <property type="evidence" value="ECO:0007669"/>
    <property type="project" value="TreeGrafter"/>
</dbReference>
<keyword evidence="3" id="KW-0378">Hydrolase</keyword>
<dbReference type="GO" id="GO:0042823">
    <property type="term" value="P:pyridoxal phosphate biosynthetic process"/>
    <property type="evidence" value="ECO:0007669"/>
    <property type="project" value="InterPro"/>
</dbReference>
<evidence type="ECO:0000256" key="3">
    <source>
        <dbReference type="ARBA" id="ARBA00022801"/>
    </source>
</evidence>
<keyword evidence="4" id="KW-0663">Pyridoxal phosphate</keyword>
<feature type="binding site" evidence="9">
    <location>
        <position position="119"/>
    </location>
    <ligand>
        <name>L-glutamine</name>
        <dbReference type="ChEBI" id="CHEBI:58359"/>
    </ligand>
</feature>
<protein>
    <recommendedName>
        <fullName evidence="2">glutaminase</fullName>
        <ecNumber evidence="2">3.5.1.2</ecNumber>
    </recommendedName>
</protein>
<dbReference type="STRING" id="246404.A0A507FGK1"/>
<dbReference type="PROSITE" id="PS51274">
    <property type="entry name" value="GATASE_COBBQ"/>
    <property type="match status" value="1"/>
</dbReference>
<dbReference type="PIRSF" id="PIRSF005639">
    <property type="entry name" value="Glut_amidoT_SNO"/>
    <property type="match status" value="1"/>
</dbReference>
<dbReference type="NCBIfam" id="TIGR03800">
    <property type="entry name" value="PLP_synth_Pdx2"/>
    <property type="match status" value="1"/>
</dbReference>
<dbReference type="AlphaFoldDB" id="A0A507FGK1"/>
<dbReference type="PANTHER" id="PTHR31559:SF0">
    <property type="entry name" value="PYRIDOXAL 5'-PHOSPHATE SYNTHASE SUBUNIT SNO1-RELATED"/>
    <property type="match status" value="1"/>
</dbReference>
<dbReference type="HAMAP" id="MF_01615">
    <property type="entry name" value="PdxT"/>
    <property type="match status" value="1"/>
</dbReference>
<dbReference type="GO" id="GO:0005829">
    <property type="term" value="C:cytosol"/>
    <property type="evidence" value="ECO:0007669"/>
    <property type="project" value="TreeGrafter"/>
</dbReference>
<dbReference type="EC" id="3.5.1.2" evidence="2"/>
<feature type="binding site" evidence="9">
    <location>
        <begin position="156"/>
        <end position="157"/>
    </location>
    <ligand>
        <name>L-glutamine</name>
        <dbReference type="ChEBI" id="CHEBI:58359"/>
    </ligand>
</feature>
<dbReference type="InterPro" id="IPR002161">
    <property type="entry name" value="PdxT/SNO"/>
</dbReference>
<dbReference type="GO" id="GO:0004359">
    <property type="term" value="F:glutaminase activity"/>
    <property type="evidence" value="ECO:0007669"/>
    <property type="project" value="UniProtKB-EC"/>
</dbReference>
<dbReference type="Proteomes" id="UP000320333">
    <property type="component" value="Unassembled WGS sequence"/>
</dbReference>
<evidence type="ECO:0000313" key="11">
    <source>
        <dbReference type="Proteomes" id="UP000320333"/>
    </source>
</evidence>
<evidence type="ECO:0000256" key="9">
    <source>
        <dbReference type="PIRSR" id="PIRSR005639-2"/>
    </source>
</evidence>
<keyword evidence="11" id="KW-1185">Reference proteome</keyword>
<dbReference type="GO" id="GO:0016829">
    <property type="term" value="F:lyase activity"/>
    <property type="evidence" value="ECO:0007669"/>
    <property type="project" value="UniProtKB-KW"/>
</dbReference>
<accession>A0A507FGK1</accession>
<dbReference type="InterPro" id="IPR029062">
    <property type="entry name" value="Class_I_gatase-like"/>
</dbReference>
<dbReference type="EMBL" id="QEAP01000125">
    <property type="protein sequence ID" value="TPX74458.1"/>
    <property type="molecule type" value="Genomic_DNA"/>
</dbReference>
<dbReference type="SUPFAM" id="SSF52317">
    <property type="entry name" value="Class I glutamine amidotransferase-like"/>
    <property type="match status" value="1"/>
</dbReference>
<dbReference type="GO" id="GO:0008614">
    <property type="term" value="P:pyridoxine metabolic process"/>
    <property type="evidence" value="ECO:0007669"/>
    <property type="project" value="TreeGrafter"/>
</dbReference>
<dbReference type="PANTHER" id="PTHR31559">
    <property type="entry name" value="PYRIDOXAL 5'-PHOSPHATE SYNTHASE SUBUNIT SNO"/>
    <property type="match status" value="1"/>
</dbReference>
<dbReference type="Pfam" id="PF01174">
    <property type="entry name" value="SNO"/>
    <property type="match status" value="1"/>
</dbReference>
<evidence type="ECO:0000256" key="1">
    <source>
        <dbReference type="ARBA" id="ARBA00008345"/>
    </source>
</evidence>
<gene>
    <name evidence="10" type="ORF">CcCBS67573_g04279</name>
</gene>
<evidence type="ECO:0000256" key="5">
    <source>
        <dbReference type="ARBA" id="ARBA00022962"/>
    </source>
</evidence>
<dbReference type="PROSITE" id="PS51273">
    <property type="entry name" value="GATASE_TYPE_1"/>
    <property type="match status" value="1"/>
</dbReference>
<keyword evidence="5" id="KW-0315">Glutamine amidotransferase</keyword>
<evidence type="ECO:0000256" key="7">
    <source>
        <dbReference type="ARBA" id="ARBA00049534"/>
    </source>
</evidence>
<keyword evidence="6" id="KW-0456">Lyase</keyword>
<sequence length="222" mass="24038">MAKLTIGVVALQGAFSEHIFMLQRLPDLVQGTVEIRSSEDFDRVKDSIHGIVLPGGESTTMAIILEREAGLRNGLKQWVQDGKPIWGTCAGLIMLADTITSTKKGGQTQIGGLRVTVQRNAFGRQSDSFEVPLSIPAIESYGANLEGSLALPGVFIRAPVIESVHDEGVVVVARLQGREDGKEGEIVAVKQGNVLGSSFHPELTSDVRFHRYFVDICRDANK</sequence>
<dbReference type="PROSITE" id="PS01236">
    <property type="entry name" value="PDXT_SNO_1"/>
    <property type="match status" value="1"/>
</dbReference>
<comment type="catalytic activity">
    <reaction evidence="7">
        <text>L-glutamine + H2O = L-glutamate + NH4(+)</text>
        <dbReference type="Rhea" id="RHEA:15889"/>
        <dbReference type="ChEBI" id="CHEBI:15377"/>
        <dbReference type="ChEBI" id="CHEBI:28938"/>
        <dbReference type="ChEBI" id="CHEBI:29985"/>
        <dbReference type="ChEBI" id="CHEBI:58359"/>
        <dbReference type="EC" id="3.5.1.2"/>
    </reaction>
</comment>
<evidence type="ECO:0000256" key="4">
    <source>
        <dbReference type="ARBA" id="ARBA00022898"/>
    </source>
</evidence>
<evidence type="ECO:0000256" key="8">
    <source>
        <dbReference type="PIRSR" id="PIRSR005639-1"/>
    </source>
</evidence>